<dbReference type="RefSeq" id="XP_046003818.1">
    <property type="nucleotide sequence ID" value="XM_046157695.1"/>
</dbReference>
<feature type="region of interest" description="Disordered" evidence="7">
    <location>
        <begin position="1"/>
        <end position="21"/>
    </location>
</feature>
<sequence length="1057" mass="114987">MVDLDARPKQPSGGEITIDMTSLNSNGETGQSHWHKDYRAVLKNSQSFWKFTLVTYNDKLLLLLTSTVLISLVIALYQELSKKHSVGDTSRGLIQSVTILVAISIVVLVGSLNDWQKDQQFSRLNRRMASEVLHLEPEDVVPTDGTTGKAGLVSKEPAEKASADIKAGKFTTEPSSFVRASSCDTAEEGTLLCRRTGALIPLHEQVELTPLQSKLNRIAERLAMFGGVAGLTLLVILLVIFCTKLPQNTTTASAKAREVLDMFIIVVAFIIVIVPEGLPLALTLAVASVTTRIQRSNNLIPHRKACEVIGNATSICVNMTGTLTQNGIVVAAAVGTRRHLHCTQSASTERLAHAEFIAGLAKDSRNLLFEAISLSSTALEGDKDGVSTFIGSKTETALLKSARSFLAMESLSKDHTNVEILQTSLEPNRDCIGVVVQLENGNARLYAQGAPETLLAKCKMFLKRPDTDISSDPLASDGKPIMALIEEYASQPLTSIGFAYRDFAEWPLQGARHSKHNNKGALFEDLFDNMCFIGLVGIKHALRPGVPEAVREYQRAGVFVRMVTGDNTPTARAIANECGILRDEGTIMEEQNPRLQVLACSTPDDEVLLVQRLKALGEIVAVIGDGTNNAPALKQADVALSIGNTDTDVAKGASAIIEVESFPSTVKALRWGRAINDAVKRFLQFQLTITITVAVLVFFTAVASAHQESLFTAVQLLWVNLIMDTLAALALVTGPPENTMPDSTANSRGSGIISSAMWKMIIGQALYQLAVTFGLEYMATRLVEAEEQRYMRALVFNTFVWMQIFNLWKHWFFIVISLILGGAQVLIISFGGTPFSIPTITPKGRPPQSSLQWGIAVGFGLVSIPVGIVIRCFPDKLILKCVPRFLKVRRYTVDRSQDFDDEISSSSAENSASVKNDLGFLKKFKGGRVVNLKFANHAEDLLSYAMPSPSFRGRSSAREPPLPVLTGPSSAAVTSNSSTRNLSWSQSETEDVVVSGVGCARAVEITYIQDPRASSQPQLVTVPKENPDTEQIGTLVKNDPHKLLRGFRYQIAVPRVN</sequence>
<dbReference type="Pfam" id="PF13246">
    <property type="entry name" value="Cation_ATPase"/>
    <property type="match status" value="1"/>
</dbReference>
<dbReference type="PRINTS" id="PR00121">
    <property type="entry name" value="NAKATPASE"/>
</dbReference>
<dbReference type="GO" id="GO:0005524">
    <property type="term" value="F:ATP binding"/>
    <property type="evidence" value="ECO:0007669"/>
    <property type="project" value="InterPro"/>
</dbReference>
<keyword evidence="4" id="KW-0460">Magnesium</keyword>
<feature type="region of interest" description="Disordered" evidence="7">
    <location>
        <begin position="950"/>
        <end position="984"/>
    </location>
</feature>
<dbReference type="SUPFAM" id="SSF81665">
    <property type="entry name" value="Calcium ATPase, transmembrane domain M"/>
    <property type="match status" value="1"/>
</dbReference>
<evidence type="ECO:0000256" key="8">
    <source>
        <dbReference type="SAM" id="Phobius"/>
    </source>
</evidence>
<feature type="transmembrane region" description="Helical" evidence="8">
    <location>
        <begin position="60"/>
        <end position="80"/>
    </location>
</feature>
<evidence type="ECO:0000256" key="6">
    <source>
        <dbReference type="ARBA" id="ARBA00023136"/>
    </source>
</evidence>
<accession>A0A9P8XPE7</accession>
<dbReference type="GO" id="GO:0005886">
    <property type="term" value="C:plasma membrane"/>
    <property type="evidence" value="ECO:0007669"/>
    <property type="project" value="TreeGrafter"/>
</dbReference>
<feature type="domain" description="Cation-transporting P-type ATPase C-terminal" evidence="9">
    <location>
        <begin position="709"/>
        <end position="870"/>
    </location>
</feature>
<dbReference type="GO" id="GO:0012505">
    <property type="term" value="C:endomembrane system"/>
    <property type="evidence" value="ECO:0007669"/>
    <property type="project" value="UniProtKB-SubCell"/>
</dbReference>
<keyword evidence="2 8" id="KW-0812">Transmembrane</keyword>
<dbReference type="InterPro" id="IPR036412">
    <property type="entry name" value="HAD-like_sf"/>
</dbReference>
<dbReference type="AlphaFoldDB" id="A0A9P8XPE7"/>
<dbReference type="PANTHER" id="PTHR24093">
    <property type="entry name" value="CATION TRANSPORTING ATPASE"/>
    <property type="match status" value="1"/>
</dbReference>
<dbReference type="SUPFAM" id="SSF56784">
    <property type="entry name" value="HAD-like"/>
    <property type="match status" value="1"/>
</dbReference>
<dbReference type="PRINTS" id="PR00119">
    <property type="entry name" value="CATATPASE"/>
</dbReference>
<dbReference type="Gene3D" id="1.20.1110.10">
    <property type="entry name" value="Calcium-transporting ATPase, transmembrane domain"/>
    <property type="match status" value="2"/>
</dbReference>
<dbReference type="SUPFAM" id="SSF81660">
    <property type="entry name" value="Metal cation-transporting ATPase, ATP-binding domain N"/>
    <property type="match status" value="1"/>
</dbReference>
<evidence type="ECO:0000256" key="5">
    <source>
        <dbReference type="ARBA" id="ARBA00022989"/>
    </source>
</evidence>
<dbReference type="GeneID" id="70187241"/>
<keyword evidence="5 8" id="KW-1133">Transmembrane helix</keyword>
<evidence type="ECO:0000259" key="9">
    <source>
        <dbReference type="Pfam" id="PF00689"/>
    </source>
</evidence>
<evidence type="ECO:0000256" key="7">
    <source>
        <dbReference type="SAM" id="MobiDB-lite"/>
    </source>
</evidence>
<dbReference type="PANTHER" id="PTHR24093:SF369">
    <property type="entry name" value="CALCIUM-TRANSPORTING ATPASE"/>
    <property type="match status" value="1"/>
</dbReference>
<feature type="transmembrane region" description="Helical" evidence="8">
    <location>
        <begin position="811"/>
        <end position="831"/>
    </location>
</feature>
<keyword evidence="3" id="KW-0479">Metal-binding</keyword>
<feature type="transmembrane region" description="Helical" evidence="8">
    <location>
        <begin position="222"/>
        <end position="242"/>
    </location>
</feature>
<dbReference type="GO" id="GO:0016887">
    <property type="term" value="F:ATP hydrolysis activity"/>
    <property type="evidence" value="ECO:0007669"/>
    <property type="project" value="InterPro"/>
</dbReference>
<feature type="transmembrane region" description="Helical" evidence="8">
    <location>
        <begin position="710"/>
        <end position="732"/>
    </location>
</feature>
<proteinExistence type="predicted"/>
<evidence type="ECO:0000313" key="11">
    <source>
        <dbReference type="Proteomes" id="UP000756346"/>
    </source>
</evidence>
<protein>
    <recommendedName>
        <fullName evidence="9">Cation-transporting P-type ATPase C-terminal domain-containing protein</fullName>
    </recommendedName>
</protein>
<evidence type="ECO:0000256" key="4">
    <source>
        <dbReference type="ARBA" id="ARBA00022842"/>
    </source>
</evidence>
<dbReference type="GO" id="GO:0006874">
    <property type="term" value="P:intracellular calcium ion homeostasis"/>
    <property type="evidence" value="ECO:0007669"/>
    <property type="project" value="TreeGrafter"/>
</dbReference>
<dbReference type="GO" id="GO:0005388">
    <property type="term" value="F:P-type calcium transporter activity"/>
    <property type="evidence" value="ECO:0007669"/>
    <property type="project" value="TreeGrafter"/>
</dbReference>
<dbReference type="Gene3D" id="3.40.1110.10">
    <property type="entry name" value="Calcium-transporting ATPase, cytoplasmic domain N"/>
    <property type="match status" value="1"/>
</dbReference>
<dbReference type="Gene3D" id="3.40.50.1000">
    <property type="entry name" value="HAD superfamily/HAD-like"/>
    <property type="match status" value="1"/>
</dbReference>
<comment type="caution">
    <text evidence="10">The sequence shown here is derived from an EMBL/GenBank/DDBJ whole genome shotgun (WGS) entry which is preliminary data.</text>
</comment>
<comment type="subcellular location">
    <subcellularLocation>
        <location evidence="1">Endomembrane system</location>
        <topology evidence="1">Multi-pass membrane protein</topology>
    </subcellularLocation>
</comment>
<dbReference type="OrthoDB" id="3352408at2759"/>
<keyword evidence="11" id="KW-1185">Reference proteome</keyword>
<evidence type="ECO:0000313" key="10">
    <source>
        <dbReference type="EMBL" id="KAH7009120.1"/>
    </source>
</evidence>
<reference evidence="10" key="1">
    <citation type="journal article" date="2021" name="Nat. Commun.">
        <title>Genetic determinants of endophytism in the Arabidopsis root mycobiome.</title>
        <authorList>
            <person name="Mesny F."/>
            <person name="Miyauchi S."/>
            <person name="Thiergart T."/>
            <person name="Pickel B."/>
            <person name="Atanasova L."/>
            <person name="Karlsson M."/>
            <person name="Huettel B."/>
            <person name="Barry K.W."/>
            <person name="Haridas S."/>
            <person name="Chen C."/>
            <person name="Bauer D."/>
            <person name="Andreopoulos W."/>
            <person name="Pangilinan J."/>
            <person name="LaButti K."/>
            <person name="Riley R."/>
            <person name="Lipzen A."/>
            <person name="Clum A."/>
            <person name="Drula E."/>
            <person name="Henrissat B."/>
            <person name="Kohler A."/>
            <person name="Grigoriev I.V."/>
            <person name="Martin F.M."/>
            <person name="Hacquard S."/>
        </authorList>
    </citation>
    <scope>NUCLEOTIDE SEQUENCE</scope>
    <source>
        <strain evidence="10">MPI-CAGE-CH-0230</strain>
    </source>
</reference>
<dbReference type="Pfam" id="PF00689">
    <property type="entry name" value="Cation_ATPase_C"/>
    <property type="match status" value="1"/>
</dbReference>
<evidence type="ECO:0000256" key="1">
    <source>
        <dbReference type="ARBA" id="ARBA00004127"/>
    </source>
</evidence>
<organism evidence="10 11">
    <name type="scientific">Microdochium trichocladiopsis</name>
    <dbReference type="NCBI Taxonomy" id="1682393"/>
    <lineage>
        <taxon>Eukaryota</taxon>
        <taxon>Fungi</taxon>
        <taxon>Dikarya</taxon>
        <taxon>Ascomycota</taxon>
        <taxon>Pezizomycotina</taxon>
        <taxon>Sordariomycetes</taxon>
        <taxon>Xylariomycetidae</taxon>
        <taxon>Xylariales</taxon>
        <taxon>Microdochiaceae</taxon>
        <taxon>Microdochium</taxon>
    </lineage>
</organism>
<feature type="compositionally biased region" description="Polar residues" evidence="7">
    <location>
        <begin position="967"/>
        <end position="984"/>
    </location>
</feature>
<dbReference type="GO" id="GO:0046872">
    <property type="term" value="F:metal ion binding"/>
    <property type="evidence" value="ECO:0007669"/>
    <property type="project" value="UniProtKB-KW"/>
</dbReference>
<feature type="transmembrane region" description="Helical" evidence="8">
    <location>
        <begin position="92"/>
        <end position="113"/>
    </location>
</feature>
<dbReference type="InterPro" id="IPR023214">
    <property type="entry name" value="HAD_sf"/>
</dbReference>
<gene>
    <name evidence="10" type="ORF">B0I36DRAFT_356842</name>
</gene>
<dbReference type="Proteomes" id="UP000756346">
    <property type="component" value="Unassembled WGS sequence"/>
</dbReference>
<dbReference type="InterPro" id="IPR001757">
    <property type="entry name" value="P_typ_ATPase"/>
</dbReference>
<feature type="transmembrane region" description="Helical" evidence="8">
    <location>
        <begin position="262"/>
        <end position="287"/>
    </location>
</feature>
<feature type="transmembrane region" description="Helical" evidence="8">
    <location>
        <begin position="682"/>
        <end position="704"/>
    </location>
</feature>
<name>A0A9P8XPE7_9PEZI</name>
<evidence type="ECO:0000256" key="3">
    <source>
        <dbReference type="ARBA" id="ARBA00022723"/>
    </source>
</evidence>
<keyword evidence="6 8" id="KW-0472">Membrane</keyword>
<dbReference type="InterPro" id="IPR006068">
    <property type="entry name" value="ATPase_P-typ_cation-transptr_C"/>
</dbReference>
<dbReference type="EMBL" id="JAGTJQ010000020">
    <property type="protein sequence ID" value="KAH7009120.1"/>
    <property type="molecule type" value="Genomic_DNA"/>
</dbReference>
<evidence type="ECO:0000256" key="2">
    <source>
        <dbReference type="ARBA" id="ARBA00022692"/>
    </source>
</evidence>
<dbReference type="InterPro" id="IPR023298">
    <property type="entry name" value="ATPase_P-typ_TM_dom_sf"/>
</dbReference>
<dbReference type="InterPro" id="IPR023299">
    <property type="entry name" value="ATPase_P-typ_cyto_dom_N"/>
</dbReference>
<dbReference type="NCBIfam" id="TIGR01494">
    <property type="entry name" value="ATPase_P-type"/>
    <property type="match status" value="1"/>
</dbReference>
<feature type="transmembrane region" description="Helical" evidence="8">
    <location>
        <begin position="851"/>
        <end position="870"/>
    </location>
</feature>